<protein>
    <submittedName>
        <fullName evidence="2">Uncharacterized protein</fullName>
    </submittedName>
</protein>
<evidence type="ECO:0000313" key="2">
    <source>
        <dbReference type="EMBL" id="CAF4088405.1"/>
    </source>
</evidence>
<comment type="caution">
    <text evidence="2">The sequence shown here is derived from an EMBL/GenBank/DDBJ whole genome shotgun (WGS) entry which is preliminary data.</text>
</comment>
<dbReference type="Proteomes" id="UP000663874">
    <property type="component" value="Unassembled WGS sequence"/>
</dbReference>
<dbReference type="EMBL" id="CAJOBE010009588">
    <property type="protein sequence ID" value="CAF4088405.1"/>
    <property type="molecule type" value="Genomic_DNA"/>
</dbReference>
<proteinExistence type="predicted"/>
<feature type="region of interest" description="Disordered" evidence="1">
    <location>
        <begin position="89"/>
        <end position="125"/>
    </location>
</feature>
<feature type="compositionally biased region" description="Acidic residues" evidence="1">
    <location>
        <begin position="14"/>
        <end position="32"/>
    </location>
</feature>
<organism evidence="2 3">
    <name type="scientific">Rotaria sordida</name>
    <dbReference type="NCBI Taxonomy" id="392033"/>
    <lineage>
        <taxon>Eukaryota</taxon>
        <taxon>Metazoa</taxon>
        <taxon>Spiralia</taxon>
        <taxon>Gnathifera</taxon>
        <taxon>Rotifera</taxon>
        <taxon>Eurotatoria</taxon>
        <taxon>Bdelloidea</taxon>
        <taxon>Philodinida</taxon>
        <taxon>Philodinidae</taxon>
        <taxon>Rotaria</taxon>
    </lineage>
</organism>
<gene>
    <name evidence="2" type="ORF">FNK824_LOCUS30758</name>
</gene>
<evidence type="ECO:0000313" key="3">
    <source>
        <dbReference type="Proteomes" id="UP000663874"/>
    </source>
</evidence>
<dbReference type="AlphaFoldDB" id="A0A819U3H3"/>
<evidence type="ECO:0000256" key="1">
    <source>
        <dbReference type="SAM" id="MobiDB-lite"/>
    </source>
</evidence>
<accession>A0A819U3H3</accession>
<name>A0A819U3H3_9BILA</name>
<feature type="compositionally biased region" description="Basic residues" evidence="1">
    <location>
        <begin position="42"/>
        <end position="55"/>
    </location>
</feature>
<feature type="region of interest" description="Disordered" evidence="1">
    <location>
        <begin position="1"/>
        <end position="61"/>
    </location>
</feature>
<sequence length="246" mass="27789">MNGYTTDYLYSSLPEEEDGNDGEDNDGDDDNENNVLKDGKVIRARKRQTKNHKSNSKYLKENYSESRQHIFEKNLSSSIVVPPVSEFSQVPHISPRKEKSSTNEQTRRKKGPVAFLPSSSSSNHLSSADRLVNIEDTINNLIAYVNILGEDVASIAVQLKPLLKNIKIIHNMYNDTNLMQVKHDLTSIRSFLREMTMTVYTRNEILSNKHLDEQDEHYATIIDALQNGFALNDGTINALYASLKGA</sequence>
<reference evidence="2" key="1">
    <citation type="submission" date="2021-02" db="EMBL/GenBank/DDBJ databases">
        <authorList>
            <person name="Nowell W R."/>
        </authorList>
    </citation>
    <scope>NUCLEOTIDE SEQUENCE</scope>
</reference>